<proteinExistence type="predicted"/>
<organism evidence="2">
    <name type="scientific">Granulicella tundricola (strain ATCC BAA-1859 / DSM 23138 / MP5ACTX9)</name>
    <dbReference type="NCBI Taxonomy" id="1198114"/>
    <lineage>
        <taxon>Bacteria</taxon>
        <taxon>Pseudomonadati</taxon>
        <taxon>Acidobacteriota</taxon>
        <taxon>Terriglobia</taxon>
        <taxon>Terriglobales</taxon>
        <taxon>Acidobacteriaceae</taxon>
        <taxon>Granulicella</taxon>
    </lineage>
</organism>
<accession>E8X1T3</accession>
<gene>
    <name evidence="1" type="ordered locus">AciX9_0935</name>
</gene>
<name>E8X1T3_GRATM</name>
<protein>
    <submittedName>
        <fullName evidence="1">Uncharacterized protein</fullName>
    </submittedName>
</protein>
<sequence>MLPKFSAWQALRAESLSFIPLETKIYFKGALPLRKWREAGSYVVVSSDSKKIVLRASRAEVGNAFFTDVEFLLDHAAEHQATLYAAIEEASWCSPAWSFVTAYYWSFFSVLALTRLAGDSTWFLDKTALIAMEKLAQTSSGRPGAGTQFMTVSLDLNGDAEVTIRPSGKNNHEAVWNRAMLLSKRVLASANKASSLDEYRFWKCIVEAGFLLGEAWPSHLRNDVNYIPGYAYGEVRSVGIIKTAADVRRLKDMSFRDFLNDFESELYRITSGVAALTSPEYLVKLALLNAFAVSLVANSLHKDILSRVDGDFRWSRMRQRFLEQRVSTSFGNIWPFEAH</sequence>
<dbReference type="KEGG" id="acm:AciX9_0935"/>
<reference evidence="2" key="1">
    <citation type="submission" date="2011-01" db="EMBL/GenBank/DDBJ databases">
        <title>Complete sequence of chromosome of Acidobacterium sp. MP5ACTX9.</title>
        <authorList>
            <consortium name="US DOE Joint Genome Institute"/>
            <person name="Lucas S."/>
            <person name="Copeland A."/>
            <person name="Lapidus A."/>
            <person name="Cheng J.-F."/>
            <person name="Goodwin L."/>
            <person name="Pitluck S."/>
            <person name="Teshima H."/>
            <person name="Detter J.C."/>
            <person name="Han C."/>
            <person name="Tapia R."/>
            <person name="Land M."/>
            <person name="Hauser L."/>
            <person name="Kyrpides N."/>
            <person name="Ivanova N."/>
            <person name="Ovchinnikova G."/>
            <person name="Pagani I."/>
            <person name="Rawat S.R."/>
            <person name="Mannisto M."/>
            <person name="Haggblom M.M."/>
            <person name="Woyke T."/>
        </authorList>
    </citation>
    <scope>NUCLEOTIDE SEQUENCE [LARGE SCALE GENOMIC DNA]</scope>
    <source>
        <strain evidence="2">MP5ACTX9</strain>
    </source>
</reference>
<evidence type="ECO:0000313" key="1">
    <source>
        <dbReference type="EMBL" id="ADW68002.1"/>
    </source>
</evidence>
<dbReference type="PaxDb" id="1198114-AciX9_0935"/>
<evidence type="ECO:0000313" key="2">
    <source>
        <dbReference type="Proteomes" id="UP000000343"/>
    </source>
</evidence>
<dbReference type="AlphaFoldDB" id="E8X1T3"/>
<dbReference type="STRING" id="1198114.AciX9_0935"/>
<dbReference type="Proteomes" id="UP000000343">
    <property type="component" value="Chromosome"/>
</dbReference>
<dbReference type="EMBL" id="CP002480">
    <property type="protein sequence ID" value="ADW68002.1"/>
    <property type="molecule type" value="Genomic_DNA"/>
</dbReference>
<keyword evidence="2" id="KW-1185">Reference proteome</keyword>
<dbReference type="HOGENOM" id="CLU_818271_0_0_0"/>